<keyword evidence="2 5" id="KW-0812">Transmembrane</keyword>
<evidence type="ECO:0000256" key="1">
    <source>
        <dbReference type="ARBA" id="ARBA00004141"/>
    </source>
</evidence>
<evidence type="ECO:0000313" key="9">
    <source>
        <dbReference type="Proteomes" id="UP000469159"/>
    </source>
</evidence>
<feature type="domain" description="O-antigen ligase-related" evidence="6">
    <location>
        <begin position="208"/>
        <end position="359"/>
    </location>
</feature>
<keyword evidence="4 5" id="KW-0472">Membrane</keyword>
<proteinExistence type="predicted"/>
<dbReference type="AlphaFoldDB" id="A0A6I4UNP0"/>
<protein>
    <submittedName>
        <fullName evidence="8">Putative O-glycosylation ligase, exosortase A system-associated</fullName>
    </submittedName>
</protein>
<dbReference type="InterPro" id="IPR051533">
    <property type="entry name" value="WaaL-like"/>
</dbReference>
<feature type="transmembrane region" description="Helical" evidence="5">
    <location>
        <begin position="166"/>
        <end position="189"/>
    </location>
</feature>
<keyword evidence="9" id="KW-1185">Reference proteome</keyword>
<organism evidence="8 9">
    <name type="scientific">Croceibacterium soli</name>
    <dbReference type="NCBI Taxonomy" id="1739690"/>
    <lineage>
        <taxon>Bacteria</taxon>
        <taxon>Pseudomonadati</taxon>
        <taxon>Pseudomonadota</taxon>
        <taxon>Alphaproteobacteria</taxon>
        <taxon>Sphingomonadales</taxon>
        <taxon>Erythrobacteraceae</taxon>
        <taxon>Croceibacterium</taxon>
    </lineage>
</organism>
<comment type="caution">
    <text evidence="8">The sequence shown here is derived from an EMBL/GenBank/DDBJ whole genome shotgun (WGS) entry which is preliminary data.</text>
</comment>
<feature type="transmembrane region" description="Helical" evidence="5">
    <location>
        <begin position="201"/>
        <end position="231"/>
    </location>
</feature>
<evidence type="ECO:0000313" key="8">
    <source>
        <dbReference type="EMBL" id="MXP40378.1"/>
    </source>
</evidence>
<reference evidence="8 9" key="1">
    <citation type="submission" date="2019-12" db="EMBL/GenBank/DDBJ databases">
        <title>Genomic-based taxomic classification of the family Erythrobacteraceae.</title>
        <authorList>
            <person name="Xu L."/>
        </authorList>
    </citation>
    <scope>NUCLEOTIDE SEQUENCE [LARGE SCALE GENOMIC DNA]</scope>
    <source>
        <strain evidence="8 9">MCCC 1K02066</strain>
    </source>
</reference>
<feature type="transmembrane region" description="Helical" evidence="5">
    <location>
        <begin position="105"/>
        <end position="121"/>
    </location>
</feature>
<feature type="domain" description="DUF5935" evidence="7">
    <location>
        <begin position="1"/>
        <end position="193"/>
    </location>
</feature>
<keyword evidence="8" id="KW-0436">Ligase</keyword>
<dbReference type="InterPro" id="IPR007016">
    <property type="entry name" value="O-antigen_ligase-rel_domated"/>
</dbReference>
<dbReference type="Proteomes" id="UP000469159">
    <property type="component" value="Unassembled WGS sequence"/>
</dbReference>
<dbReference type="PANTHER" id="PTHR37422">
    <property type="entry name" value="TEICHURONIC ACID BIOSYNTHESIS PROTEIN TUAE"/>
    <property type="match status" value="1"/>
</dbReference>
<dbReference type="GO" id="GO:0016020">
    <property type="term" value="C:membrane"/>
    <property type="evidence" value="ECO:0007669"/>
    <property type="project" value="UniProtKB-SubCell"/>
</dbReference>
<comment type="subcellular location">
    <subcellularLocation>
        <location evidence="1">Membrane</location>
        <topology evidence="1">Multi-pass membrane protein</topology>
    </subcellularLocation>
</comment>
<sequence length="468" mass="51952">MIDLVLIAFVGFFLALGLKRPFIWVLAYIYIDIVAPQKIGWGPITALPLSLIAFVLAFAGWLMLDHKEGSRFTLRQGLIALLLAYCGYTTASADYPIEAMVKWDWVWKALFFAMFLPLTLRTRLRLEAAALIMVLAIATIVINGGIKTALGGGGYGTLSLLVRENAGLYEGSILSTAAIATIPLALWLARHGTVFKPDWRVWTFTAGFVFAALLIPVGTAARTGLVCAAFLAVLMLRSVRYRFVYAGLAGVALLASLPFLPQSFVERMSTITEHQGDESASTRVQVWKWTLEYAQRNPLGGGFDAYLGNSFTYQTRKLEGEPPNQRVVYAEVTDRGRAYHSSYFELLGEQGWPGLVLWFWLQALGLWHMERLRWRFRKSEAGESSWQWGLATALQQAQAVYLVGALFVGIGYQPFIFMLIGLQCGLWSYVKRTTPAAARSRMRRAGEPGIGLAEARLRSTSTTPNPLL</sequence>
<dbReference type="GO" id="GO:0016874">
    <property type="term" value="F:ligase activity"/>
    <property type="evidence" value="ECO:0007669"/>
    <property type="project" value="UniProtKB-KW"/>
</dbReference>
<dbReference type="Pfam" id="PF04932">
    <property type="entry name" value="Wzy_C"/>
    <property type="match status" value="1"/>
</dbReference>
<dbReference type="EMBL" id="WTYK01000001">
    <property type="protein sequence ID" value="MXP40378.1"/>
    <property type="molecule type" value="Genomic_DNA"/>
</dbReference>
<evidence type="ECO:0000256" key="3">
    <source>
        <dbReference type="ARBA" id="ARBA00022989"/>
    </source>
</evidence>
<keyword evidence="3 5" id="KW-1133">Transmembrane helix</keyword>
<dbReference type="RefSeq" id="WP_160745216.1">
    <property type="nucleotide sequence ID" value="NZ_WTYK01000001.1"/>
</dbReference>
<evidence type="ECO:0000256" key="2">
    <source>
        <dbReference type="ARBA" id="ARBA00022692"/>
    </source>
</evidence>
<dbReference type="InterPro" id="IPR045979">
    <property type="entry name" value="DUF5935"/>
</dbReference>
<dbReference type="OrthoDB" id="9772644at2"/>
<dbReference type="PANTHER" id="PTHR37422:SF13">
    <property type="entry name" value="LIPOPOLYSACCHARIDE BIOSYNTHESIS PROTEIN PA4999-RELATED"/>
    <property type="match status" value="1"/>
</dbReference>
<evidence type="ECO:0000256" key="4">
    <source>
        <dbReference type="ARBA" id="ARBA00023136"/>
    </source>
</evidence>
<accession>A0A6I4UNP0</accession>
<feature type="transmembrane region" description="Helical" evidence="5">
    <location>
        <begin position="128"/>
        <end position="146"/>
    </location>
</feature>
<evidence type="ECO:0000256" key="5">
    <source>
        <dbReference type="SAM" id="Phobius"/>
    </source>
</evidence>
<name>A0A6I4UNP0_9SPHN</name>
<gene>
    <name evidence="8" type="ORF">GRI75_01800</name>
</gene>
<evidence type="ECO:0000259" key="7">
    <source>
        <dbReference type="Pfam" id="PF19358"/>
    </source>
</evidence>
<dbReference type="Pfam" id="PF19358">
    <property type="entry name" value="DUF5935"/>
    <property type="match status" value="1"/>
</dbReference>
<feature type="transmembrane region" description="Helical" evidence="5">
    <location>
        <begin position="76"/>
        <end position="93"/>
    </location>
</feature>
<feature type="transmembrane region" description="Helical" evidence="5">
    <location>
        <begin position="243"/>
        <end position="260"/>
    </location>
</feature>
<evidence type="ECO:0000259" key="6">
    <source>
        <dbReference type="Pfam" id="PF04932"/>
    </source>
</evidence>
<feature type="transmembrane region" description="Helical" evidence="5">
    <location>
        <begin position="399"/>
        <end position="422"/>
    </location>
</feature>
<feature type="transmembrane region" description="Helical" evidence="5">
    <location>
        <begin position="43"/>
        <end position="64"/>
    </location>
</feature>